<feature type="compositionally biased region" description="Polar residues" evidence="1">
    <location>
        <begin position="367"/>
        <end position="384"/>
    </location>
</feature>
<gene>
    <name evidence="3" type="ORF">CVT24_001161</name>
</gene>
<comment type="caution">
    <text evidence="3">The sequence shown here is derived from an EMBL/GenBank/DDBJ whole genome shotgun (WGS) entry which is preliminary data.</text>
</comment>
<protein>
    <recommendedName>
        <fullName evidence="2">VPS9 domain-containing protein</fullName>
    </recommendedName>
</protein>
<dbReference type="PROSITE" id="PS51205">
    <property type="entry name" value="VPS9"/>
    <property type="match status" value="1"/>
</dbReference>
<dbReference type="GO" id="GO:0030139">
    <property type="term" value="C:endocytic vesicle"/>
    <property type="evidence" value="ECO:0007669"/>
    <property type="project" value="TreeGrafter"/>
</dbReference>
<name>A0A409X665_9AGAR</name>
<feature type="domain" description="VPS9" evidence="2">
    <location>
        <begin position="25"/>
        <end position="347"/>
    </location>
</feature>
<feature type="compositionally biased region" description="Pro residues" evidence="1">
    <location>
        <begin position="192"/>
        <end position="201"/>
    </location>
</feature>
<keyword evidence="4" id="KW-1185">Reference proteome</keyword>
<proteinExistence type="predicted"/>
<dbReference type="PANTHER" id="PTHR23101">
    <property type="entry name" value="RAB GDP/GTP EXCHANGE FACTOR"/>
    <property type="match status" value="1"/>
</dbReference>
<dbReference type="Proteomes" id="UP000284842">
    <property type="component" value="Unassembled WGS sequence"/>
</dbReference>
<dbReference type="Gene3D" id="1.20.1050.80">
    <property type="entry name" value="VPS9 domain"/>
    <property type="match status" value="2"/>
</dbReference>
<feature type="region of interest" description="Disordered" evidence="1">
    <location>
        <begin position="117"/>
        <end position="283"/>
    </location>
</feature>
<dbReference type="GO" id="GO:0031267">
    <property type="term" value="F:small GTPase binding"/>
    <property type="evidence" value="ECO:0007669"/>
    <property type="project" value="TreeGrafter"/>
</dbReference>
<evidence type="ECO:0000313" key="4">
    <source>
        <dbReference type="Proteomes" id="UP000284842"/>
    </source>
</evidence>
<dbReference type="InterPro" id="IPR045046">
    <property type="entry name" value="Vps9-like"/>
</dbReference>
<evidence type="ECO:0000259" key="2">
    <source>
        <dbReference type="PROSITE" id="PS51205"/>
    </source>
</evidence>
<dbReference type="STRING" id="181874.A0A409X665"/>
<dbReference type="InterPro" id="IPR037191">
    <property type="entry name" value="VPS9_dom_sf"/>
</dbReference>
<dbReference type="InParanoid" id="A0A409X665"/>
<dbReference type="PRINTS" id="PR01217">
    <property type="entry name" value="PRICHEXTENSN"/>
</dbReference>
<feature type="region of interest" description="Disordered" evidence="1">
    <location>
        <begin position="366"/>
        <end position="389"/>
    </location>
</feature>
<dbReference type="PANTHER" id="PTHR23101:SF25">
    <property type="entry name" value="GTPASE-ACTIVATING PROTEIN AND VPS9 DOMAIN-CONTAINING PROTEIN 1"/>
    <property type="match status" value="1"/>
</dbReference>
<dbReference type="GO" id="GO:0016192">
    <property type="term" value="P:vesicle-mediated transport"/>
    <property type="evidence" value="ECO:0007669"/>
    <property type="project" value="InterPro"/>
</dbReference>
<evidence type="ECO:0000256" key="1">
    <source>
        <dbReference type="SAM" id="MobiDB-lite"/>
    </source>
</evidence>
<dbReference type="OrthoDB" id="10264848at2759"/>
<dbReference type="Pfam" id="PF02204">
    <property type="entry name" value="VPS9"/>
    <property type="match status" value="1"/>
</dbReference>
<feature type="compositionally biased region" description="Low complexity" evidence="1">
    <location>
        <begin position="138"/>
        <end position="183"/>
    </location>
</feature>
<sequence length="535" mass="54785">MFLFYFTYFTDLFCRLFMPPSTDDASHDEALSSRVAALNMLDLGLRHLGIDVVETEGAGDELDVVVNACGEMLGQLDNCFCPGDKAAILVAAHKIVVDGLSRLPPIRLISEEEQAQELERKKVEEGEEEDPKTARPFSSTQSQSQSQAQAQSQPQSDKPNTTSSSSTSLPIDISSPSNASSRSEATAWSQPSPMPPHPVTSPPETAVSPLPSDLEKTADSAQHLAVPNASQALSASSNGSSKHVPPPLTLPSTTQPQSSPPAPAPAPSSTLLTSPPPNPKPTPVSGDVLFPLIIFSVVKSNPPHLVSHLLFTQRYRNQSVGGEESYCLINLMAVAEFVENVDLAGLGLGGGRVMSIADLSPIPLTRSPVTSETPLAPSSSSTNDGHAAHETIRGRVEQQVDAIADSANKVISGVVDSSFGILRSFMPVGGASGSSGTNAGGVNAGGGVGAGGVGGTGVGGQGGTPAIAIPRSYSIPGTPKSEYGELKVGSAASSVTGPGSGGGAFGLLRKESGFSIASLAASLPIPAAVSRGRSG</sequence>
<dbReference type="GO" id="GO:0005085">
    <property type="term" value="F:guanyl-nucleotide exchange factor activity"/>
    <property type="evidence" value="ECO:0007669"/>
    <property type="project" value="InterPro"/>
</dbReference>
<reference evidence="3 4" key="1">
    <citation type="journal article" date="2018" name="Evol. Lett.">
        <title>Horizontal gene cluster transfer increased hallucinogenic mushroom diversity.</title>
        <authorList>
            <person name="Reynolds H.T."/>
            <person name="Vijayakumar V."/>
            <person name="Gluck-Thaler E."/>
            <person name="Korotkin H.B."/>
            <person name="Matheny P.B."/>
            <person name="Slot J.C."/>
        </authorList>
    </citation>
    <scope>NUCLEOTIDE SEQUENCE [LARGE SCALE GENOMIC DNA]</scope>
    <source>
        <strain evidence="3 4">2629</strain>
    </source>
</reference>
<dbReference type="EMBL" id="NHTK01004533">
    <property type="protein sequence ID" value="PPQ86227.1"/>
    <property type="molecule type" value="Genomic_DNA"/>
</dbReference>
<feature type="non-terminal residue" evidence="3">
    <location>
        <position position="535"/>
    </location>
</feature>
<dbReference type="SUPFAM" id="SSF109993">
    <property type="entry name" value="VPS9 domain"/>
    <property type="match status" value="1"/>
</dbReference>
<accession>A0A409X665</accession>
<dbReference type="GO" id="GO:0005829">
    <property type="term" value="C:cytosol"/>
    <property type="evidence" value="ECO:0007669"/>
    <property type="project" value="TreeGrafter"/>
</dbReference>
<dbReference type="InterPro" id="IPR003123">
    <property type="entry name" value="VPS9"/>
</dbReference>
<feature type="compositionally biased region" description="Low complexity" evidence="1">
    <location>
        <begin position="229"/>
        <end position="241"/>
    </location>
</feature>
<evidence type="ECO:0000313" key="3">
    <source>
        <dbReference type="EMBL" id="PPQ86227.1"/>
    </source>
</evidence>
<organism evidence="3 4">
    <name type="scientific">Panaeolus cyanescens</name>
    <dbReference type="NCBI Taxonomy" id="181874"/>
    <lineage>
        <taxon>Eukaryota</taxon>
        <taxon>Fungi</taxon>
        <taxon>Dikarya</taxon>
        <taxon>Basidiomycota</taxon>
        <taxon>Agaricomycotina</taxon>
        <taxon>Agaricomycetes</taxon>
        <taxon>Agaricomycetidae</taxon>
        <taxon>Agaricales</taxon>
        <taxon>Agaricineae</taxon>
        <taxon>Galeropsidaceae</taxon>
        <taxon>Panaeolus</taxon>
    </lineage>
</organism>
<dbReference type="AlphaFoldDB" id="A0A409X665"/>